<name>A0A3Q9KB54_9ACTN</name>
<dbReference type="RefSeq" id="WP_127151883.1">
    <property type="nucleotide sequence ID" value="NZ_CP029042.1"/>
</dbReference>
<dbReference type="EMBL" id="CP029042">
    <property type="protein sequence ID" value="AZS72803.1"/>
    <property type="molecule type" value="Genomic_DNA"/>
</dbReference>
<proteinExistence type="predicted"/>
<feature type="signal peptide" evidence="1">
    <location>
        <begin position="1"/>
        <end position="25"/>
    </location>
</feature>
<feature type="chain" id="PRO_5018772270" description="Ig-like domain-containing protein" evidence="1">
    <location>
        <begin position="26"/>
        <end position="109"/>
    </location>
</feature>
<organism evidence="2 3">
    <name type="scientific">Streptomyces lydicus</name>
    <dbReference type="NCBI Taxonomy" id="47763"/>
    <lineage>
        <taxon>Bacteria</taxon>
        <taxon>Bacillati</taxon>
        <taxon>Actinomycetota</taxon>
        <taxon>Actinomycetes</taxon>
        <taxon>Kitasatosporales</taxon>
        <taxon>Streptomycetaceae</taxon>
        <taxon>Streptomyces</taxon>
    </lineage>
</organism>
<keyword evidence="1" id="KW-0732">Signal</keyword>
<accession>A0A3Q9KB54</accession>
<evidence type="ECO:0000313" key="2">
    <source>
        <dbReference type="EMBL" id="AZS72803.1"/>
    </source>
</evidence>
<dbReference type="Proteomes" id="UP000275579">
    <property type="component" value="Chromosome"/>
</dbReference>
<dbReference type="AlphaFoldDB" id="A0A3Q9KB54"/>
<reference evidence="2 3" key="1">
    <citation type="submission" date="2018-04" db="EMBL/GenBank/DDBJ databases">
        <title>Complete genome sequences of Streptomyces lydicus strain WYEC and characterization of antagonistic properties of biological control agents.</title>
        <authorList>
            <person name="Mariita R.M."/>
            <person name="Sello J.K."/>
        </authorList>
    </citation>
    <scope>NUCLEOTIDE SEQUENCE [LARGE SCALE GENOMIC DNA]</scope>
    <source>
        <strain evidence="2 3">WYEC 108</strain>
    </source>
</reference>
<protein>
    <recommendedName>
        <fullName evidence="4">Ig-like domain-containing protein</fullName>
    </recommendedName>
</protein>
<gene>
    <name evidence="2" type="ORF">DDE74_19185</name>
</gene>
<sequence>MSRTKLLALAAAPALAVSLASPALADDETAHPRVVTAESPVRSIGANQTETVTVTCPRGTFAVSGGWVVSSASIDVTGNRAVSDRRWTIRFANEANQSGRVQAFARCAA</sequence>
<evidence type="ECO:0000256" key="1">
    <source>
        <dbReference type="SAM" id="SignalP"/>
    </source>
</evidence>
<evidence type="ECO:0008006" key="4">
    <source>
        <dbReference type="Google" id="ProtNLM"/>
    </source>
</evidence>
<evidence type="ECO:0000313" key="3">
    <source>
        <dbReference type="Proteomes" id="UP000275579"/>
    </source>
</evidence>